<gene>
    <name evidence="11" type="ORF">BCV71DRAFT_163807</name>
</gene>
<feature type="domain" description="Zn(2)-C6 fungal-type" evidence="10">
    <location>
        <begin position="9"/>
        <end position="40"/>
    </location>
</feature>
<dbReference type="PROSITE" id="PS50048">
    <property type="entry name" value="ZN2_CY6_FUNGAL_2"/>
    <property type="match status" value="1"/>
</dbReference>
<keyword evidence="9" id="KW-0539">Nucleus</keyword>
<evidence type="ECO:0000256" key="3">
    <source>
        <dbReference type="ARBA" id="ARBA00022432"/>
    </source>
</evidence>
<dbReference type="InterPro" id="IPR056751">
    <property type="entry name" value="PAS_13"/>
</dbReference>
<evidence type="ECO:0000256" key="7">
    <source>
        <dbReference type="ARBA" id="ARBA00023125"/>
    </source>
</evidence>
<evidence type="ECO:0000256" key="8">
    <source>
        <dbReference type="ARBA" id="ARBA00023163"/>
    </source>
</evidence>
<evidence type="ECO:0000256" key="1">
    <source>
        <dbReference type="ARBA" id="ARBA00004123"/>
    </source>
</evidence>
<accession>A0A1X0SGQ3</accession>
<dbReference type="OMA" id="EDLIYME"/>
<evidence type="ECO:0000313" key="12">
    <source>
        <dbReference type="Proteomes" id="UP000242381"/>
    </source>
</evidence>
<evidence type="ECO:0000256" key="2">
    <source>
        <dbReference type="ARBA" id="ARBA00010855"/>
    </source>
</evidence>
<evidence type="ECO:0000313" key="11">
    <source>
        <dbReference type="EMBL" id="ORE23472.1"/>
    </source>
</evidence>
<dbReference type="GO" id="GO:0000981">
    <property type="term" value="F:DNA-binding transcription factor activity, RNA polymerase II-specific"/>
    <property type="evidence" value="ECO:0007669"/>
    <property type="project" value="InterPro"/>
</dbReference>
<evidence type="ECO:0000256" key="6">
    <source>
        <dbReference type="ARBA" id="ARBA00023015"/>
    </source>
</evidence>
<dbReference type="GO" id="GO:0009267">
    <property type="term" value="P:cellular response to starvation"/>
    <property type="evidence" value="ECO:0007669"/>
    <property type="project" value="TreeGrafter"/>
</dbReference>
<dbReference type="Pfam" id="PF00172">
    <property type="entry name" value="Zn_clus"/>
    <property type="match status" value="1"/>
</dbReference>
<dbReference type="Proteomes" id="UP000242381">
    <property type="component" value="Unassembled WGS sequence"/>
</dbReference>
<evidence type="ECO:0000256" key="5">
    <source>
        <dbReference type="ARBA" id="ARBA00022833"/>
    </source>
</evidence>
<dbReference type="InterPro" id="IPR050335">
    <property type="entry name" value="ERT1_acuK_gluconeogen_tf"/>
</dbReference>
<reference evidence="11 12" key="1">
    <citation type="journal article" date="2016" name="Proc. Natl. Acad. Sci. U.S.A.">
        <title>Lipid metabolic changes in an early divergent fungus govern the establishment of a mutualistic symbiosis with endobacteria.</title>
        <authorList>
            <person name="Lastovetsky O.A."/>
            <person name="Gaspar M.L."/>
            <person name="Mondo S.J."/>
            <person name="LaButti K.M."/>
            <person name="Sandor L."/>
            <person name="Grigoriev I.V."/>
            <person name="Henry S.A."/>
            <person name="Pawlowska T.E."/>
        </authorList>
    </citation>
    <scope>NUCLEOTIDE SEQUENCE [LARGE SCALE GENOMIC DNA]</scope>
    <source>
        <strain evidence="11 12">ATCC 11559</strain>
    </source>
</reference>
<dbReference type="CDD" id="cd00067">
    <property type="entry name" value="GAL4"/>
    <property type="match status" value="1"/>
</dbReference>
<protein>
    <recommendedName>
        <fullName evidence="10">Zn(2)-C6 fungal-type domain-containing protein</fullName>
    </recommendedName>
</protein>
<evidence type="ECO:0000259" key="10">
    <source>
        <dbReference type="PROSITE" id="PS50048"/>
    </source>
</evidence>
<dbReference type="GO" id="GO:0006094">
    <property type="term" value="P:gluconeogenesis"/>
    <property type="evidence" value="ECO:0007669"/>
    <property type="project" value="UniProtKB-KW"/>
</dbReference>
<dbReference type="SUPFAM" id="SSF57701">
    <property type="entry name" value="Zn2/Cys6 DNA-binding domain"/>
    <property type="match status" value="1"/>
</dbReference>
<dbReference type="SMART" id="SM00066">
    <property type="entry name" value="GAL4"/>
    <property type="match status" value="1"/>
</dbReference>
<dbReference type="GO" id="GO:0000977">
    <property type="term" value="F:RNA polymerase II transcription regulatory region sequence-specific DNA binding"/>
    <property type="evidence" value="ECO:0007669"/>
    <property type="project" value="TreeGrafter"/>
</dbReference>
<evidence type="ECO:0000256" key="4">
    <source>
        <dbReference type="ARBA" id="ARBA00022723"/>
    </source>
</evidence>
<dbReference type="PANTHER" id="PTHR47659">
    <property type="entry name" value="ZN(II)2CYS6 TRANSCRIPTION FACTOR (EUROFUNG)-RELATED"/>
    <property type="match status" value="1"/>
</dbReference>
<feature type="non-terminal residue" evidence="11">
    <location>
        <position position="1"/>
    </location>
</feature>
<dbReference type="Pfam" id="PF24990">
    <property type="entry name" value="PAS_13"/>
    <property type="match status" value="2"/>
</dbReference>
<comment type="similarity">
    <text evidence="2">Belongs to the ERT1/acuK family.</text>
</comment>
<dbReference type="VEuPathDB" id="FungiDB:BCV72DRAFT_289332"/>
<dbReference type="InterPro" id="IPR036864">
    <property type="entry name" value="Zn2-C6_fun-type_DNA-bd_sf"/>
</dbReference>
<dbReference type="PANTHER" id="PTHR47659:SF1">
    <property type="entry name" value="TRANSCRIPTION ACTIVATOR OF GLUCONEOGENESIS ERT1"/>
    <property type="match status" value="1"/>
</dbReference>
<name>A0A1X0SGQ3_RHIZD</name>
<keyword evidence="7" id="KW-0238">DNA-binding</keyword>
<keyword evidence="6" id="KW-0805">Transcription regulation</keyword>
<dbReference type="GO" id="GO:0005634">
    <property type="term" value="C:nucleus"/>
    <property type="evidence" value="ECO:0007669"/>
    <property type="project" value="UniProtKB-SubCell"/>
</dbReference>
<keyword evidence="5" id="KW-0862">Zinc</keyword>
<comment type="subcellular location">
    <subcellularLocation>
        <location evidence="1">Nucleus</location>
    </subcellularLocation>
</comment>
<dbReference type="InterPro" id="IPR001138">
    <property type="entry name" value="Zn2Cys6_DnaBD"/>
</dbReference>
<dbReference type="AlphaFoldDB" id="A0A1X0SGQ3"/>
<feature type="non-terminal residue" evidence="11">
    <location>
        <position position="337"/>
    </location>
</feature>
<dbReference type="Gene3D" id="4.10.240.10">
    <property type="entry name" value="Zn(2)-C6 fungal-type DNA-binding domain"/>
    <property type="match status" value="1"/>
</dbReference>
<keyword evidence="3" id="KW-0312">Gluconeogenesis</keyword>
<dbReference type="EMBL" id="KV921258">
    <property type="protein sequence ID" value="ORE23472.1"/>
    <property type="molecule type" value="Genomic_DNA"/>
</dbReference>
<organism evidence="11 12">
    <name type="scientific">Rhizopus microsporus</name>
    <dbReference type="NCBI Taxonomy" id="58291"/>
    <lineage>
        <taxon>Eukaryota</taxon>
        <taxon>Fungi</taxon>
        <taxon>Fungi incertae sedis</taxon>
        <taxon>Mucoromycota</taxon>
        <taxon>Mucoromycotina</taxon>
        <taxon>Mucoromycetes</taxon>
        <taxon>Mucorales</taxon>
        <taxon>Mucorineae</taxon>
        <taxon>Rhizopodaceae</taxon>
        <taxon>Rhizopus</taxon>
    </lineage>
</organism>
<evidence type="ECO:0000256" key="9">
    <source>
        <dbReference type="ARBA" id="ARBA00023242"/>
    </source>
</evidence>
<keyword evidence="4" id="KW-0479">Metal-binding</keyword>
<proteinExistence type="inferred from homology"/>
<keyword evidence="8" id="KW-0804">Transcription</keyword>
<sequence>PKKKKAARACVHCQKAHLTCDDSRPCQRCIKRDLASTCTDGVRKKAKYLQEDEENIFHHTLPQQQHQQQQQQQQSFYEGTCIITTLPNLSLSLYKKKVDQILSFSSGFSSTTPLEYSMLTNMLGSPHQFLDSASCSSSSSSTIDRDSALLYPAPRKTQFPNVKNPYNYVEGYHYLINYVRERMGKQELMRISKALALFRPSMIASMMNLTEADLIFTERCLQRTMMEYEKLVPYSGTPTVIWRRTGEIVLVGKEFSLLTQWSKEALMNKKTYIYELMSHTSAVEYWEKYALHAFENANSAVYSTCILLSPTKQLVPCTFCFTIKRDIFDLPSIIIGN</sequence>
<dbReference type="GO" id="GO:0008270">
    <property type="term" value="F:zinc ion binding"/>
    <property type="evidence" value="ECO:0007669"/>
    <property type="project" value="InterPro"/>
</dbReference>